<evidence type="ECO:0000256" key="2">
    <source>
        <dbReference type="ARBA" id="ARBA00022679"/>
    </source>
</evidence>
<dbReference type="EMBL" id="EF107102">
    <property type="protein sequence ID" value="ABL97306.1"/>
    <property type="molecule type" value="Genomic_DNA"/>
</dbReference>
<feature type="domain" description="tRNA/rRNA methyltransferase SpoU type" evidence="3">
    <location>
        <begin position="79"/>
        <end position="219"/>
    </location>
</feature>
<dbReference type="GO" id="GO:0006396">
    <property type="term" value="P:RNA processing"/>
    <property type="evidence" value="ECO:0007669"/>
    <property type="project" value="InterPro"/>
</dbReference>
<dbReference type="CDD" id="cd18103">
    <property type="entry name" value="SpoU-like_RlmB"/>
    <property type="match status" value="1"/>
</dbReference>
<dbReference type="NCBIfam" id="TIGR00186">
    <property type="entry name" value="rRNA_methyl_3"/>
    <property type="match status" value="1"/>
</dbReference>
<proteinExistence type="predicted"/>
<evidence type="ECO:0000313" key="4">
    <source>
        <dbReference type="EMBL" id="ABL97306.1"/>
    </source>
</evidence>
<keyword evidence="1 4" id="KW-0489">Methyltransferase</keyword>
<dbReference type="InterPro" id="IPR004441">
    <property type="entry name" value="rRNA_MeTrfase_TrmH"/>
</dbReference>
<keyword evidence="2 4" id="KW-0808">Transferase</keyword>
<dbReference type="PANTHER" id="PTHR46429">
    <property type="entry name" value="23S RRNA (GUANOSINE-2'-O-)-METHYLTRANSFERASE RLMB"/>
    <property type="match status" value="1"/>
</dbReference>
<accession>A4GJL1</accession>
<evidence type="ECO:0000256" key="1">
    <source>
        <dbReference type="ARBA" id="ARBA00022603"/>
    </source>
</evidence>
<dbReference type="InterPro" id="IPR001537">
    <property type="entry name" value="SpoU_MeTrfase"/>
</dbReference>
<organism evidence="4">
    <name type="scientific">uncultured marine bacterium HF10_12C08</name>
    <dbReference type="NCBI Taxonomy" id="415444"/>
    <lineage>
        <taxon>Bacteria</taxon>
        <taxon>environmental samples</taxon>
    </lineage>
</organism>
<dbReference type="GO" id="GO:0005829">
    <property type="term" value="C:cytosol"/>
    <property type="evidence" value="ECO:0007669"/>
    <property type="project" value="TreeGrafter"/>
</dbReference>
<dbReference type="SUPFAM" id="SSF75217">
    <property type="entry name" value="alpha/beta knot"/>
    <property type="match status" value="1"/>
</dbReference>
<name>A4GJL1_9BACT</name>
<evidence type="ECO:0000259" key="3">
    <source>
        <dbReference type="Pfam" id="PF00588"/>
    </source>
</evidence>
<dbReference type="Pfam" id="PF00588">
    <property type="entry name" value="SpoU_methylase"/>
    <property type="match status" value="1"/>
</dbReference>
<dbReference type="Gene3D" id="3.40.1280.10">
    <property type="match status" value="1"/>
</dbReference>
<reference evidence="4" key="1">
    <citation type="journal article" date="2007" name="Environ. Microbiol.">
        <title>Proteorhodopsin photosystem gene clusters exhibit co-evolutionary trends and shared ancestry among diverse marine microbial phyla.</title>
        <authorList>
            <person name="McCarren J."/>
            <person name="Delong E.F."/>
        </authorList>
    </citation>
    <scope>NUCLEOTIDE SEQUENCE</scope>
</reference>
<dbReference type="GO" id="GO:0032259">
    <property type="term" value="P:methylation"/>
    <property type="evidence" value="ECO:0007669"/>
    <property type="project" value="UniProtKB-KW"/>
</dbReference>
<dbReference type="InterPro" id="IPR029028">
    <property type="entry name" value="Alpha/beta_knot_MTases"/>
</dbReference>
<protein>
    <submittedName>
        <fullName evidence="4">Putative tRNA/rRNA methyltransferase</fullName>
    </submittedName>
</protein>
<gene>
    <name evidence="4" type="ORF">ALOHA_HF1012C08.0010</name>
</gene>
<dbReference type="InterPro" id="IPR029026">
    <property type="entry name" value="tRNA_m1G_MTases_N"/>
</dbReference>
<dbReference type="AlphaFoldDB" id="A4GJL1"/>
<dbReference type="GO" id="GO:0003723">
    <property type="term" value="F:RNA binding"/>
    <property type="evidence" value="ECO:0007669"/>
    <property type="project" value="InterPro"/>
</dbReference>
<sequence>MNKNRVKYEVYFTSEAERKLRSEVKLESYNIITIRKTREEIDLVLKGISNHQGICIRVEKIQPPHLTEFIKNLNKETSIIFLLDQLDDPQNVGAIFRSALAFDIDGIILTDHNSVAENSFLAKTASSAIDKIPFTKIKNISSCIKILKDQGYWIYGLDMEAQSSITDIAFPNKIVFILGSESKGMRRVTSSLCDENLKIKMSDNLESLNVSNAAAIMMFYISNINLKS</sequence>
<dbReference type="GO" id="GO:0008173">
    <property type="term" value="F:RNA methyltransferase activity"/>
    <property type="evidence" value="ECO:0007669"/>
    <property type="project" value="InterPro"/>
</dbReference>
<dbReference type="PANTHER" id="PTHR46429:SF1">
    <property type="entry name" value="23S RRNA (GUANOSINE-2'-O-)-METHYLTRANSFERASE RLMB"/>
    <property type="match status" value="1"/>
</dbReference>